<dbReference type="InterPro" id="IPR011990">
    <property type="entry name" value="TPR-like_helical_dom_sf"/>
</dbReference>
<dbReference type="Proteomes" id="UP000317369">
    <property type="component" value="Chromosome"/>
</dbReference>
<dbReference type="PROSITE" id="PS51724">
    <property type="entry name" value="SPOR"/>
    <property type="match status" value="1"/>
</dbReference>
<dbReference type="SUPFAM" id="SSF48452">
    <property type="entry name" value="TPR-like"/>
    <property type="match status" value="1"/>
</dbReference>
<reference evidence="2 3" key="1">
    <citation type="submission" date="2019-02" db="EMBL/GenBank/DDBJ databases">
        <title>Deep-cultivation of Planctomycetes and their phenomic and genomic characterization uncovers novel biology.</title>
        <authorList>
            <person name="Wiegand S."/>
            <person name="Jogler M."/>
            <person name="Boedeker C."/>
            <person name="Pinto D."/>
            <person name="Vollmers J."/>
            <person name="Rivas-Marin E."/>
            <person name="Kohn T."/>
            <person name="Peeters S.H."/>
            <person name="Heuer A."/>
            <person name="Rast P."/>
            <person name="Oberbeckmann S."/>
            <person name="Bunk B."/>
            <person name="Jeske O."/>
            <person name="Meyerdierks A."/>
            <person name="Storesund J.E."/>
            <person name="Kallscheuer N."/>
            <person name="Luecker S."/>
            <person name="Lage O.M."/>
            <person name="Pohl T."/>
            <person name="Merkel B.J."/>
            <person name="Hornburger P."/>
            <person name="Mueller R.-W."/>
            <person name="Bruemmer F."/>
            <person name="Labrenz M."/>
            <person name="Spormann A.M."/>
            <person name="Op den Camp H."/>
            <person name="Overmann J."/>
            <person name="Amann R."/>
            <person name="Jetten M.S.M."/>
            <person name="Mascher T."/>
            <person name="Medema M.H."/>
            <person name="Devos D.P."/>
            <person name="Kaster A.-K."/>
            <person name="Ovreas L."/>
            <person name="Rohde M."/>
            <person name="Galperin M.Y."/>
            <person name="Jogler C."/>
        </authorList>
    </citation>
    <scope>NUCLEOTIDE SEQUENCE [LARGE SCALE GENOMIC DNA]</scope>
    <source>
        <strain evidence="2 3">KS4</strain>
    </source>
</reference>
<dbReference type="RefSeq" id="WP_145080502.1">
    <property type="nucleotide sequence ID" value="NZ_CP036425.1"/>
</dbReference>
<name>A0A517YYP0_9BACT</name>
<dbReference type="SMART" id="SM00028">
    <property type="entry name" value="TPR"/>
    <property type="match status" value="3"/>
</dbReference>
<dbReference type="AlphaFoldDB" id="A0A517YYP0"/>
<protein>
    <submittedName>
        <fullName evidence="2">Sporulation related domain protein</fullName>
    </submittedName>
</protein>
<dbReference type="Gene3D" id="3.30.70.1070">
    <property type="entry name" value="Sporulation related repeat"/>
    <property type="match status" value="1"/>
</dbReference>
<proteinExistence type="predicted"/>
<dbReference type="InterPro" id="IPR019734">
    <property type="entry name" value="TPR_rpt"/>
</dbReference>
<dbReference type="Pfam" id="PF05036">
    <property type="entry name" value="SPOR"/>
    <property type="match status" value="1"/>
</dbReference>
<evidence type="ECO:0000313" key="3">
    <source>
        <dbReference type="Proteomes" id="UP000317369"/>
    </source>
</evidence>
<accession>A0A517YYP0</accession>
<dbReference type="PROSITE" id="PS51257">
    <property type="entry name" value="PROKAR_LIPOPROTEIN"/>
    <property type="match status" value="1"/>
</dbReference>
<gene>
    <name evidence="2" type="ORF">KS4_34080</name>
</gene>
<evidence type="ECO:0000313" key="2">
    <source>
        <dbReference type="EMBL" id="QDU35327.1"/>
    </source>
</evidence>
<sequence>MHTFHRLSFFRHTKPILLCALLAIVLQGCIAMPESNRGAPLTVQKMNNAYNANNHQQAYQHALILMNDPDPDYRALAYYTAAKSNLQLGNRSQAIAFLTQATQTAKDPSLIADAYAELGIQSAKLDEHAKAAGYYIHAAKNYPVGNDRANAYYYAAISQQKIGQLDQAKKSLFLARSSNADHKLLQQIDSRIFVAGYTIQIGAYTAKSNAISAAQNVALRSMTMNLDKPKIAEIKNDSDQVIYRVQIGNFTSFKSANYAKHRLGIKDAIVIPLSKK</sequence>
<feature type="domain" description="SPOR" evidence="1">
    <location>
        <begin position="191"/>
        <end position="276"/>
    </location>
</feature>
<dbReference type="EMBL" id="CP036425">
    <property type="protein sequence ID" value="QDU35327.1"/>
    <property type="molecule type" value="Genomic_DNA"/>
</dbReference>
<dbReference type="GO" id="GO:0042834">
    <property type="term" value="F:peptidoglycan binding"/>
    <property type="evidence" value="ECO:0007669"/>
    <property type="project" value="InterPro"/>
</dbReference>
<dbReference type="SUPFAM" id="SSF110997">
    <property type="entry name" value="Sporulation related repeat"/>
    <property type="match status" value="1"/>
</dbReference>
<dbReference type="Gene3D" id="1.25.40.10">
    <property type="entry name" value="Tetratricopeptide repeat domain"/>
    <property type="match status" value="1"/>
</dbReference>
<keyword evidence="3" id="KW-1185">Reference proteome</keyword>
<dbReference type="KEGG" id="pcor:KS4_34080"/>
<organism evidence="2 3">
    <name type="scientific">Poriferisphaera corsica</name>
    <dbReference type="NCBI Taxonomy" id="2528020"/>
    <lineage>
        <taxon>Bacteria</taxon>
        <taxon>Pseudomonadati</taxon>
        <taxon>Planctomycetota</taxon>
        <taxon>Phycisphaerae</taxon>
        <taxon>Phycisphaerales</taxon>
        <taxon>Phycisphaeraceae</taxon>
        <taxon>Poriferisphaera</taxon>
    </lineage>
</organism>
<evidence type="ECO:0000259" key="1">
    <source>
        <dbReference type="PROSITE" id="PS51724"/>
    </source>
</evidence>
<dbReference type="InterPro" id="IPR007730">
    <property type="entry name" value="SPOR-like_dom"/>
</dbReference>
<dbReference type="InterPro" id="IPR036680">
    <property type="entry name" value="SPOR-like_sf"/>
</dbReference>